<dbReference type="Pfam" id="PF05943">
    <property type="entry name" value="VipB"/>
    <property type="match status" value="1"/>
</dbReference>
<feature type="domain" description="TssC1 N-terminal" evidence="1">
    <location>
        <begin position="204"/>
        <end position="505"/>
    </location>
</feature>
<proteinExistence type="predicted"/>
<dbReference type="NCBIfam" id="TIGR03355">
    <property type="entry name" value="VI_chp_2"/>
    <property type="match status" value="1"/>
</dbReference>
<dbReference type="InterPro" id="IPR008312">
    <property type="entry name" value="T6SS_TssB1"/>
</dbReference>
<comment type="caution">
    <text evidence="3">The sequence shown here is derived from an EMBL/GenBank/DDBJ whole genome shotgun (WGS) entry which is preliminary data.</text>
</comment>
<dbReference type="AlphaFoldDB" id="A0A8J7PRP1"/>
<evidence type="ECO:0000259" key="1">
    <source>
        <dbReference type="Pfam" id="PF05943"/>
    </source>
</evidence>
<evidence type="ECO:0000259" key="2">
    <source>
        <dbReference type="Pfam" id="PF18945"/>
    </source>
</evidence>
<dbReference type="EMBL" id="JAFKGL010000024">
    <property type="protein sequence ID" value="MBN9413457.1"/>
    <property type="molecule type" value="Genomic_DNA"/>
</dbReference>
<dbReference type="Pfam" id="PF18945">
    <property type="entry name" value="VipB_2"/>
    <property type="match status" value="1"/>
</dbReference>
<sequence length="631" mass="70569">MRESIQHVIDNVRPPRVQITYDVEIGNAVESRELPFVLGLMADLSGASEVARPPLKERKFVDIASDMIPDVMAAIRPRVNILVPNKLGGDAKEINVDLTFLTMDDFEPLQIVGQTPVLNDLYTTRTRLNDLLGKLEGNEALNKAMDEIMTNKGENTDVPSLVQSTQMVRDPSQENYAGVLINEFITLVSKVDKMPADCVALVQQRIAELDTTVGAQLNEILHHSDYQKLEGSWRGLWLLMTTTTQNAHIKIRLLNVTKTELILDLEKACEFDQSHLFKKVYEEEYGTFGGSPYSFLMGDFEFGRNPQDTELLTKLSQVAAAAHAPFIAAANPNLFDLISFSELGHPRDLSRIFDSTELGKWASFRETEDSRYVALTLPHILMRLPYGGENGQMVMGLNFIEDVDGTDNSKFCWGSSAWGLAQRILHAATEYGWPAAIRGVEGGGMVEDLPYYTFKTTDGDVALKCPTEISITDRREKELSDLGFIGLVHCKNRDYAAFFGSQTCQKPKLYNLDEANSNARLSARLSYILAASRFAHYIKVIMRDKVGSFMSRADVETYLNNWIASYVLLTDEASQPVKARYPLREARVDVYDVPGQPGSYRAVVFLRPHFQMEDLTASIRLVAALPKRAAG</sequence>
<dbReference type="PANTHER" id="PTHR35565">
    <property type="entry name" value="CYTOPLASMIC PROTEIN-RELATED"/>
    <property type="match status" value="1"/>
</dbReference>
<organism evidence="3 4">
    <name type="scientific">Candidatus Paracaedimonas acanthamoebae</name>
    <dbReference type="NCBI Taxonomy" id="244581"/>
    <lineage>
        <taxon>Bacteria</taxon>
        <taxon>Pseudomonadati</taxon>
        <taxon>Pseudomonadota</taxon>
        <taxon>Alphaproteobacteria</taxon>
        <taxon>Holosporales</taxon>
        <taxon>Caedimonadaceae</taxon>
        <taxon>Candidatus Paracaedimonas</taxon>
    </lineage>
</organism>
<feature type="domain" description="TssC1 C-terminal" evidence="2">
    <location>
        <begin position="514"/>
        <end position="625"/>
    </location>
</feature>
<dbReference type="Pfam" id="PF05591">
    <property type="entry name" value="T6SS_VipA"/>
    <property type="match status" value="1"/>
</dbReference>
<gene>
    <name evidence="3" type="primary">tssC</name>
    <name evidence="3" type="ORF">J0H12_06000</name>
</gene>
<evidence type="ECO:0000313" key="4">
    <source>
        <dbReference type="Proteomes" id="UP000664414"/>
    </source>
</evidence>
<dbReference type="NCBIfam" id="TIGR03358">
    <property type="entry name" value="VI_chp_5"/>
    <property type="match status" value="1"/>
</dbReference>
<dbReference type="InterPro" id="IPR010269">
    <property type="entry name" value="T6SS_TssC-like"/>
</dbReference>
<dbReference type="InterPro" id="IPR044032">
    <property type="entry name" value="TssC1_C"/>
</dbReference>
<dbReference type="Proteomes" id="UP000664414">
    <property type="component" value="Unassembled WGS sequence"/>
</dbReference>
<name>A0A8J7PRP1_9PROT</name>
<accession>A0A8J7PRP1</accession>
<protein>
    <submittedName>
        <fullName evidence="3">Type VI secretion system contractile sheath large subunit</fullName>
    </submittedName>
</protein>
<evidence type="ECO:0000313" key="3">
    <source>
        <dbReference type="EMBL" id="MBN9413457.1"/>
    </source>
</evidence>
<dbReference type="PANTHER" id="PTHR35565:SF3">
    <property type="entry name" value="TYPE VI SECRETION SYSTEM SHEATH PROTEIN TSSC1"/>
    <property type="match status" value="1"/>
</dbReference>
<dbReference type="InterPro" id="IPR044031">
    <property type="entry name" value="TssC1_N"/>
</dbReference>
<reference evidence="3" key="1">
    <citation type="submission" date="2021-02" db="EMBL/GenBank/DDBJ databases">
        <title>Thiocyanate and organic carbon inputs drive convergent selection for specific autotrophic Afipia and Thiobacillus strains within complex microbiomes.</title>
        <authorList>
            <person name="Huddy R.J."/>
            <person name="Sachdeva R."/>
            <person name="Kadzinga F."/>
            <person name="Kantor R.S."/>
            <person name="Harrison S.T.L."/>
            <person name="Banfield J.F."/>
        </authorList>
    </citation>
    <scope>NUCLEOTIDE SEQUENCE</scope>
    <source>
        <strain evidence="3">SCN18_10_11_15_R4_P_38_20</strain>
    </source>
</reference>